<accession>A0A518G3H6</accession>
<evidence type="ECO:0008006" key="4">
    <source>
        <dbReference type="Google" id="ProtNLM"/>
    </source>
</evidence>
<protein>
    <recommendedName>
        <fullName evidence="4">Cytochrome b561 bacterial/Ni-hydrogenase domain-containing protein</fullName>
    </recommendedName>
</protein>
<feature type="transmembrane region" description="Helical" evidence="1">
    <location>
        <begin position="82"/>
        <end position="107"/>
    </location>
</feature>
<dbReference type="AlphaFoldDB" id="A0A518G3H6"/>
<dbReference type="RefSeq" id="WP_145075719.1">
    <property type="nucleotide sequence ID" value="NZ_CP036298.1"/>
</dbReference>
<evidence type="ECO:0000313" key="3">
    <source>
        <dbReference type="Proteomes" id="UP000318017"/>
    </source>
</evidence>
<organism evidence="2 3">
    <name type="scientific">Aureliella helgolandensis</name>
    <dbReference type="NCBI Taxonomy" id="2527968"/>
    <lineage>
        <taxon>Bacteria</taxon>
        <taxon>Pseudomonadati</taxon>
        <taxon>Planctomycetota</taxon>
        <taxon>Planctomycetia</taxon>
        <taxon>Pirellulales</taxon>
        <taxon>Pirellulaceae</taxon>
        <taxon>Aureliella</taxon>
    </lineage>
</organism>
<feature type="transmembrane region" description="Helical" evidence="1">
    <location>
        <begin position="128"/>
        <end position="146"/>
    </location>
</feature>
<dbReference type="KEGG" id="ahel:Q31a_14310"/>
<feature type="transmembrane region" description="Helical" evidence="1">
    <location>
        <begin position="49"/>
        <end position="70"/>
    </location>
</feature>
<name>A0A518G3H6_9BACT</name>
<proteinExistence type="predicted"/>
<keyword evidence="3" id="KW-1185">Reference proteome</keyword>
<keyword evidence="1" id="KW-1133">Transmembrane helix</keyword>
<gene>
    <name evidence="2" type="ORF">Q31a_14310</name>
</gene>
<sequence length="190" mass="20465">MLAELAFNLPPFTQVLRYAGLVLLIGVIFGGVLVASTGRPSQPGRHRHWLSQVIYAAFLVAIGVLAVSSFGSLVQFGHMANYALLVHVAAAGGFVFLLLAIALLYLPIGDPLDRTTAPNDTRWWLGRWSAWALVLSGIAAAGTMFLSMLPILDTQELIEVAEMHRYAGLAVTLAAVTHLFALICTRIGLR</sequence>
<evidence type="ECO:0000313" key="2">
    <source>
        <dbReference type="EMBL" id="QDV23135.1"/>
    </source>
</evidence>
<reference evidence="2 3" key="1">
    <citation type="submission" date="2019-02" db="EMBL/GenBank/DDBJ databases">
        <title>Deep-cultivation of Planctomycetes and their phenomic and genomic characterization uncovers novel biology.</title>
        <authorList>
            <person name="Wiegand S."/>
            <person name="Jogler M."/>
            <person name="Boedeker C."/>
            <person name="Pinto D."/>
            <person name="Vollmers J."/>
            <person name="Rivas-Marin E."/>
            <person name="Kohn T."/>
            <person name="Peeters S.H."/>
            <person name="Heuer A."/>
            <person name="Rast P."/>
            <person name="Oberbeckmann S."/>
            <person name="Bunk B."/>
            <person name="Jeske O."/>
            <person name="Meyerdierks A."/>
            <person name="Storesund J.E."/>
            <person name="Kallscheuer N."/>
            <person name="Luecker S."/>
            <person name="Lage O.M."/>
            <person name="Pohl T."/>
            <person name="Merkel B.J."/>
            <person name="Hornburger P."/>
            <person name="Mueller R.-W."/>
            <person name="Bruemmer F."/>
            <person name="Labrenz M."/>
            <person name="Spormann A.M."/>
            <person name="Op den Camp H."/>
            <person name="Overmann J."/>
            <person name="Amann R."/>
            <person name="Jetten M.S.M."/>
            <person name="Mascher T."/>
            <person name="Medema M.H."/>
            <person name="Devos D.P."/>
            <person name="Kaster A.-K."/>
            <person name="Ovreas L."/>
            <person name="Rohde M."/>
            <person name="Galperin M.Y."/>
            <person name="Jogler C."/>
        </authorList>
    </citation>
    <scope>NUCLEOTIDE SEQUENCE [LARGE SCALE GENOMIC DNA]</scope>
    <source>
        <strain evidence="2 3">Q31a</strain>
    </source>
</reference>
<keyword evidence="1" id="KW-0812">Transmembrane</keyword>
<dbReference type="EMBL" id="CP036298">
    <property type="protein sequence ID" value="QDV23135.1"/>
    <property type="molecule type" value="Genomic_DNA"/>
</dbReference>
<dbReference type="Proteomes" id="UP000318017">
    <property type="component" value="Chromosome"/>
</dbReference>
<evidence type="ECO:0000256" key="1">
    <source>
        <dbReference type="SAM" id="Phobius"/>
    </source>
</evidence>
<keyword evidence="1" id="KW-0472">Membrane</keyword>
<feature type="transmembrane region" description="Helical" evidence="1">
    <location>
        <begin position="15"/>
        <end position="37"/>
    </location>
</feature>
<feature type="transmembrane region" description="Helical" evidence="1">
    <location>
        <begin position="166"/>
        <end position="189"/>
    </location>
</feature>